<protein>
    <submittedName>
        <fullName evidence="5">Aldo/keto reductase</fullName>
    </submittedName>
</protein>
<accession>A0ABS6K2J7</accession>
<comment type="caution">
    <text evidence="5">The sequence shown here is derived from an EMBL/GenBank/DDBJ whole genome shotgun (WGS) entry which is preliminary data.</text>
</comment>
<dbReference type="PIRSF" id="PIRSF000097">
    <property type="entry name" value="AKR"/>
    <property type="match status" value="1"/>
</dbReference>
<dbReference type="EMBL" id="JAHQCR010000091">
    <property type="protein sequence ID" value="MBU9724287.1"/>
    <property type="molecule type" value="Genomic_DNA"/>
</dbReference>
<dbReference type="InterPro" id="IPR020471">
    <property type="entry name" value="AKR"/>
</dbReference>
<keyword evidence="2" id="KW-0521">NADP</keyword>
<evidence type="ECO:0000256" key="3">
    <source>
        <dbReference type="ARBA" id="ARBA00023002"/>
    </source>
</evidence>
<reference evidence="5 6" key="1">
    <citation type="submission" date="2021-06" db="EMBL/GenBank/DDBJ databases">
        <title>Bacillus sp. RD4P76, an endophyte from a halophyte.</title>
        <authorList>
            <person name="Sun J.-Q."/>
        </authorList>
    </citation>
    <scope>NUCLEOTIDE SEQUENCE [LARGE SCALE GENOMIC DNA]</scope>
    <source>
        <strain evidence="5 6">JCM 17098</strain>
    </source>
</reference>
<dbReference type="PROSITE" id="PS00798">
    <property type="entry name" value="ALDOKETO_REDUCTASE_1"/>
    <property type="match status" value="1"/>
</dbReference>
<dbReference type="PANTHER" id="PTHR43827">
    <property type="entry name" value="2,5-DIKETO-D-GLUCONIC ACID REDUCTASE"/>
    <property type="match status" value="1"/>
</dbReference>
<dbReference type="PRINTS" id="PR00069">
    <property type="entry name" value="ALDKETRDTASE"/>
</dbReference>
<dbReference type="RefSeq" id="WP_088077132.1">
    <property type="nucleotide sequence ID" value="NZ_JAHQCR010000091.1"/>
</dbReference>
<evidence type="ECO:0000256" key="1">
    <source>
        <dbReference type="ARBA" id="ARBA00007905"/>
    </source>
</evidence>
<feature type="domain" description="NADP-dependent oxidoreductase" evidence="4">
    <location>
        <begin position="25"/>
        <end position="264"/>
    </location>
</feature>
<dbReference type="Pfam" id="PF00248">
    <property type="entry name" value="Aldo_ket_red"/>
    <property type="match status" value="1"/>
</dbReference>
<dbReference type="PROSITE" id="PS00062">
    <property type="entry name" value="ALDOKETO_REDUCTASE_2"/>
    <property type="match status" value="1"/>
</dbReference>
<organism evidence="5 6">
    <name type="scientific">Evansella alkalicola</name>
    <dbReference type="NCBI Taxonomy" id="745819"/>
    <lineage>
        <taxon>Bacteria</taxon>
        <taxon>Bacillati</taxon>
        <taxon>Bacillota</taxon>
        <taxon>Bacilli</taxon>
        <taxon>Bacillales</taxon>
        <taxon>Bacillaceae</taxon>
        <taxon>Evansella</taxon>
    </lineage>
</organism>
<sequence>MTTLNIHSTVTLNNGVKMPWLGLGVYKAEDGNEVKNAIKVALEAGYRSIDTASFYHNEAGVGEALRETDVPREEIFVTTKVWNDEQGYEETLKAFESSRTKLGLDVIDLYLVHWPVTGKFKDTWRAMEKLYDEGKVRAIGVSNFNIHHLEYLLKDAKVKPVVNQVEFHPLLTQEELHEFCKKNDIQLEAWSPLTRGHMFDDERLVKLAEKYGKTPAQIILRWDLQKEVVTIPKSVTPARIQSNTEIFDFELSEEDMNILDSCNEHKRFGPDPDTF</sequence>
<name>A0ABS6K2J7_9BACI</name>
<dbReference type="InterPro" id="IPR036812">
    <property type="entry name" value="NAD(P)_OxRdtase_dom_sf"/>
</dbReference>
<gene>
    <name evidence="5" type="ORF">KS407_22950</name>
</gene>
<dbReference type="InterPro" id="IPR044500">
    <property type="entry name" value="AKR5G"/>
</dbReference>
<dbReference type="CDD" id="cd19157">
    <property type="entry name" value="AKR_AKR5G1-3"/>
    <property type="match status" value="1"/>
</dbReference>
<keyword evidence="3" id="KW-0560">Oxidoreductase</keyword>
<keyword evidence="6" id="KW-1185">Reference proteome</keyword>
<evidence type="ECO:0000256" key="2">
    <source>
        <dbReference type="ARBA" id="ARBA00022857"/>
    </source>
</evidence>
<dbReference type="Proteomes" id="UP000790580">
    <property type="component" value="Unassembled WGS sequence"/>
</dbReference>
<comment type="similarity">
    <text evidence="1">Belongs to the aldo/keto reductase family.</text>
</comment>
<dbReference type="InterPro" id="IPR018170">
    <property type="entry name" value="Aldo/ket_reductase_CS"/>
</dbReference>
<evidence type="ECO:0000313" key="6">
    <source>
        <dbReference type="Proteomes" id="UP000790580"/>
    </source>
</evidence>
<proteinExistence type="inferred from homology"/>
<dbReference type="Gene3D" id="3.20.20.100">
    <property type="entry name" value="NADP-dependent oxidoreductase domain"/>
    <property type="match status" value="1"/>
</dbReference>
<dbReference type="PROSITE" id="PS00063">
    <property type="entry name" value="ALDOKETO_REDUCTASE_3"/>
    <property type="match status" value="1"/>
</dbReference>
<dbReference type="InterPro" id="IPR023210">
    <property type="entry name" value="NADP_OxRdtase_dom"/>
</dbReference>
<dbReference type="PANTHER" id="PTHR43827:SF3">
    <property type="entry name" value="NADP-DEPENDENT OXIDOREDUCTASE DOMAIN-CONTAINING PROTEIN"/>
    <property type="match status" value="1"/>
</dbReference>
<dbReference type="SUPFAM" id="SSF51430">
    <property type="entry name" value="NAD(P)-linked oxidoreductase"/>
    <property type="match status" value="1"/>
</dbReference>
<evidence type="ECO:0000313" key="5">
    <source>
        <dbReference type="EMBL" id="MBU9724287.1"/>
    </source>
</evidence>
<evidence type="ECO:0000259" key="4">
    <source>
        <dbReference type="Pfam" id="PF00248"/>
    </source>
</evidence>